<dbReference type="InterPro" id="IPR013785">
    <property type="entry name" value="Aldolase_TIM"/>
</dbReference>
<evidence type="ECO:0000313" key="2">
    <source>
        <dbReference type="Proteomes" id="UP000041770"/>
    </source>
</evidence>
<reference evidence="1 2" key="1">
    <citation type="submission" date="2015-07" db="EMBL/GenBank/DDBJ databases">
        <authorList>
            <consortium name="Pathogen Informatics"/>
        </authorList>
    </citation>
    <scope>NUCLEOTIDE SEQUENCE [LARGE SCALE GENOMIC DNA]</scope>
    <source>
        <strain evidence="1 2">A316</strain>
    </source>
</reference>
<sequence length="83" mass="9508">MKNAAGQPLKAEEITYGGWRCTPWYVLDCSHPDVQEHLTQVVKTLREEWGVELFKLDANYWGTLQGQRFQSGVTGVEAYRMGM</sequence>
<protein>
    <submittedName>
        <fullName evidence="1">Alpha-galactosidase</fullName>
    </submittedName>
</protein>
<gene>
    <name evidence="1" type="ORF">ERS013200_00696</name>
</gene>
<accession>A0A655W1Y5</accession>
<organism evidence="1 2">
    <name type="scientific">Vibrio cholerae</name>
    <dbReference type="NCBI Taxonomy" id="666"/>
    <lineage>
        <taxon>Bacteria</taxon>
        <taxon>Pseudomonadati</taxon>
        <taxon>Pseudomonadota</taxon>
        <taxon>Gammaproteobacteria</taxon>
        <taxon>Vibrionales</taxon>
        <taxon>Vibrionaceae</taxon>
        <taxon>Vibrio</taxon>
    </lineage>
</organism>
<dbReference type="SUPFAM" id="SSF51445">
    <property type="entry name" value="(Trans)glycosidases"/>
    <property type="match status" value="1"/>
</dbReference>
<dbReference type="Proteomes" id="UP000041770">
    <property type="component" value="Unassembled WGS sequence"/>
</dbReference>
<dbReference type="EMBL" id="CWQY01000003">
    <property type="protein sequence ID" value="CSC15415.1"/>
    <property type="molecule type" value="Genomic_DNA"/>
</dbReference>
<proteinExistence type="predicted"/>
<dbReference type="AlphaFoldDB" id="A0A655W1Y5"/>
<dbReference type="Gene3D" id="3.20.20.70">
    <property type="entry name" value="Aldolase class I"/>
    <property type="match status" value="1"/>
</dbReference>
<name>A0A655W1Y5_VIBCL</name>
<evidence type="ECO:0000313" key="1">
    <source>
        <dbReference type="EMBL" id="CSC15415.1"/>
    </source>
</evidence>
<dbReference type="InterPro" id="IPR017853">
    <property type="entry name" value="GH"/>
</dbReference>